<sequence length="507" mass="56733">MASVLSAAVCALLLLSPAAAINVLILHPVYAGSHELTLRVLGEQMVARGHNVTQIRFLSRKSKPVDSPVELLSRTVNNTDLRSSYFDRDGVFVPPTDLLWQRTRRLSSLPTDVFSMTHAFCESLLGDHHLFESLRQRRFDVALVDIISNECGLALAAALKLPVVGFWGFSFVGGESHATSTMNLPSVTPTFLSDTGPQMGFTARLYNTLCMIVHKVLLQVQFRIANEYIQRHYPTLPDAATLVSNIDMVLVHSNFLASQPVLLPPNVQMIGCTQCRDARPLPKDYEDFMQSAGEHGVIVFSLGITGYEALSVPDDYIEAFMNVFGRLKQKVLMRFTASRLKRVPSNVKVVDYLPQIDVLVGVPIFGDQGDNSKFMHHRELGIGLDKFGLTEEILMDSLNKLLYTNKYRDNVRRVRDIWRMEPESATDRALHWIELVSRFGAPSHLRMVDGHLRWYQYWLLDVAAVYAAVLLAAVMAVVLGVRGCLRRLTGKAVTTPVSPRKTKAKQQ</sequence>
<dbReference type="AlphaFoldDB" id="A0A6A4VUA8"/>
<dbReference type="SUPFAM" id="SSF53756">
    <property type="entry name" value="UDP-Glycosyltransferase/glycogen phosphorylase"/>
    <property type="match status" value="1"/>
</dbReference>
<dbReference type="Pfam" id="PF00201">
    <property type="entry name" value="UDPGT"/>
    <property type="match status" value="1"/>
</dbReference>
<dbReference type="OrthoDB" id="5835829at2759"/>
<keyword evidence="5" id="KW-0732">Signal</keyword>
<dbReference type="InterPro" id="IPR050271">
    <property type="entry name" value="UDP-glycosyltransferase"/>
</dbReference>
<dbReference type="PANTHER" id="PTHR48043">
    <property type="entry name" value="EG:EG0003.4 PROTEIN-RELATED"/>
    <property type="match status" value="1"/>
</dbReference>
<evidence type="ECO:0000256" key="1">
    <source>
        <dbReference type="ARBA" id="ARBA00009995"/>
    </source>
</evidence>
<proteinExistence type="inferred from homology"/>
<evidence type="ECO:0000256" key="3">
    <source>
        <dbReference type="ARBA" id="ARBA00022679"/>
    </source>
</evidence>
<evidence type="ECO:0000256" key="4">
    <source>
        <dbReference type="SAM" id="Phobius"/>
    </source>
</evidence>
<feature type="signal peptide" evidence="5">
    <location>
        <begin position="1"/>
        <end position="20"/>
    </location>
</feature>
<comment type="caution">
    <text evidence="6">The sequence shown here is derived from an EMBL/GenBank/DDBJ whole genome shotgun (WGS) entry which is preliminary data.</text>
</comment>
<dbReference type="EMBL" id="VIIS01001642">
    <property type="protein sequence ID" value="KAF0295030.1"/>
    <property type="molecule type" value="Genomic_DNA"/>
</dbReference>
<feature type="chain" id="PRO_5036381595" evidence="5">
    <location>
        <begin position="21"/>
        <end position="507"/>
    </location>
</feature>
<name>A0A6A4VUA8_AMPAM</name>
<feature type="transmembrane region" description="Helical" evidence="4">
    <location>
        <begin position="457"/>
        <end position="481"/>
    </location>
</feature>
<comment type="similarity">
    <text evidence="1">Belongs to the UDP-glycosyltransferase family.</text>
</comment>
<keyword evidence="4" id="KW-0812">Transmembrane</keyword>
<dbReference type="Gene3D" id="3.40.50.2000">
    <property type="entry name" value="Glycogen Phosphorylase B"/>
    <property type="match status" value="3"/>
</dbReference>
<keyword evidence="2" id="KW-0328">Glycosyltransferase</keyword>
<protein>
    <submittedName>
        <fullName evidence="6">UDP-glucuronosyltransferase 1-9</fullName>
    </submittedName>
</protein>
<dbReference type="Proteomes" id="UP000440578">
    <property type="component" value="Unassembled WGS sequence"/>
</dbReference>
<organism evidence="6 7">
    <name type="scientific">Amphibalanus amphitrite</name>
    <name type="common">Striped barnacle</name>
    <name type="synonym">Balanus amphitrite</name>
    <dbReference type="NCBI Taxonomy" id="1232801"/>
    <lineage>
        <taxon>Eukaryota</taxon>
        <taxon>Metazoa</taxon>
        <taxon>Ecdysozoa</taxon>
        <taxon>Arthropoda</taxon>
        <taxon>Crustacea</taxon>
        <taxon>Multicrustacea</taxon>
        <taxon>Cirripedia</taxon>
        <taxon>Thoracica</taxon>
        <taxon>Thoracicalcarea</taxon>
        <taxon>Balanomorpha</taxon>
        <taxon>Balanoidea</taxon>
        <taxon>Balanidae</taxon>
        <taxon>Amphibalaninae</taxon>
        <taxon>Amphibalanus</taxon>
    </lineage>
</organism>
<evidence type="ECO:0000256" key="5">
    <source>
        <dbReference type="SAM" id="SignalP"/>
    </source>
</evidence>
<keyword evidence="4" id="KW-1133">Transmembrane helix</keyword>
<dbReference type="CDD" id="cd03784">
    <property type="entry name" value="GT1_Gtf-like"/>
    <property type="match status" value="1"/>
</dbReference>
<keyword evidence="7" id="KW-1185">Reference proteome</keyword>
<reference evidence="6 7" key="1">
    <citation type="submission" date="2019-07" db="EMBL/GenBank/DDBJ databases">
        <title>Draft genome assembly of a fouling barnacle, Amphibalanus amphitrite (Darwin, 1854): The first reference genome for Thecostraca.</title>
        <authorList>
            <person name="Kim W."/>
        </authorList>
    </citation>
    <scope>NUCLEOTIDE SEQUENCE [LARGE SCALE GENOMIC DNA]</scope>
    <source>
        <strain evidence="6">SNU_AA5</strain>
        <tissue evidence="6">Soma without cirri and trophi</tissue>
    </source>
</reference>
<dbReference type="EMBL" id="VIIS01001642">
    <property type="protein sequence ID" value="KAF0295029.1"/>
    <property type="molecule type" value="Genomic_DNA"/>
</dbReference>
<gene>
    <name evidence="6" type="primary">Ugt1a9_1</name>
    <name evidence="6" type="ORF">FJT64_000699</name>
</gene>
<keyword evidence="3 6" id="KW-0808">Transferase</keyword>
<dbReference type="PANTHER" id="PTHR48043:SF145">
    <property type="entry name" value="FI06409P-RELATED"/>
    <property type="match status" value="1"/>
</dbReference>
<evidence type="ECO:0000256" key="2">
    <source>
        <dbReference type="ARBA" id="ARBA00022676"/>
    </source>
</evidence>
<keyword evidence="4" id="KW-0472">Membrane</keyword>
<accession>A0A6A4VUA8</accession>
<evidence type="ECO:0000313" key="7">
    <source>
        <dbReference type="Proteomes" id="UP000440578"/>
    </source>
</evidence>
<dbReference type="GO" id="GO:0008194">
    <property type="term" value="F:UDP-glycosyltransferase activity"/>
    <property type="evidence" value="ECO:0007669"/>
    <property type="project" value="InterPro"/>
</dbReference>
<dbReference type="InterPro" id="IPR002213">
    <property type="entry name" value="UDP_glucos_trans"/>
</dbReference>
<evidence type="ECO:0000313" key="6">
    <source>
        <dbReference type="EMBL" id="KAF0295030.1"/>
    </source>
</evidence>